<sequence>MPIANTVEAVIVANFEDRLTGPSQKAFAQFKRNAQSAFSAVAQSGVAAFARIKSAQQSALAFDPSRAEGLGTATLPNGNPLGLDLTPQFEVPSFASGINFVPRDMLANIHKGETVLPQAQAEQFRQGNLGGDTITFQINGGFTPDQATARKFARMLEDERVRINERRSI</sequence>
<organism evidence="1">
    <name type="scientific">hydrothermal vent metagenome</name>
    <dbReference type="NCBI Taxonomy" id="652676"/>
    <lineage>
        <taxon>unclassified sequences</taxon>
        <taxon>metagenomes</taxon>
        <taxon>ecological metagenomes</taxon>
    </lineage>
</organism>
<accession>A0A3B1CU94</accession>
<reference evidence="1" key="1">
    <citation type="submission" date="2018-06" db="EMBL/GenBank/DDBJ databases">
        <authorList>
            <person name="Zhirakovskaya E."/>
        </authorList>
    </citation>
    <scope>NUCLEOTIDE SEQUENCE</scope>
</reference>
<name>A0A3B1CU94_9ZZZZ</name>
<proteinExistence type="predicted"/>
<protein>
    <submittedName>
        <fullName evidence="1">Uncharacterized protein</fullName>
    </submittedName>
</protein>
<dbReference type="EMBL" id="UOGG01000052">
    <property type="protein sequence ID" value="VAX28183.1"/>
    <property type="molecule type" value="Genomic_DNA"/>
</dbReference>
<gene>
    <name evidence="1" type="ORF">MNBD_NITROSPINAE05-803</name>
</gene>
<dbReference type="AlphaFoldDB" id="A0A3B1CU94"/>
<evidence type="ECO:0000313" key="1">
    <source>
        <dbReference type="EMBL" id="VAX28183.1"/>
    </source>
</evidence>